<dbReference type="RefSeq" id="WP_073852376.1">
    <property type="nucleotide sequence ID" value="NZ_LVWA01000005.1"/>
</dbReference>
<reference evidence="1 2" key="1">
    <citation type="submission" date="2016-03" db="EMBL/GenBank/DDBJ databases">
        <title>Genome sequence of Pontibacter sp. nov., of the family cytophagaceae, isolated from marine sediment of the Yellow Sea, China.</title>
        <authorList>
            <person name="Zhang G."/>
            <person name="Zhang R."/>
        </authorList>
    </citation>
    <scope>NUCLEOTIDE SEQUENCE [LARGE SCALE GENOMIC DNA]</scope>
    <source>
        <strain evidence="1 2">S10-8</strain>
    </source>
</reference>
<comment type="caution">
    <text evidence="1">The sequence shown here is derived from an EMBL/GenBank/DDBJ whole genome shotgun (WGS) entry which is preliminary data.</text>
</comment>
<dbReference type="EMBL" id="LVWA01000005">
    <property type="protein sequence ID" value="OKL40273.1"/>
    <property type="molecule type" value="Genomic_DNA"/>
</dbReference>
<dbReference type="Proteomes" id="UP000186551">
    <property type="component" value="Unassembled WGS sequence"/>
</dbReference>
<dbReference type="OrthoDB" id="612554at2"/>
<evidence type="ECO:0000313" key="2">
    <source>
        <dbReference type="Proteomes" id="UP000186551"/>
    </source>
</evidence>
<keyword evidence="2" id="KW-1185">Reference proteome</keyword>
<name>A0A1Q5PDL5_9BACT</name>
<protein>
    <submittedName>
        <fullName evidence="1">Uncharacterized protein</fullName>
    </submittedName>
</protein>
<dbReference type="STRING" id="1797110.A3841_18280"/>
<gene>
    <name evidence="1" type="ORF">A3841_18280</name>
</gene>
<sequence>MKLIKGVLFMEYADLVDTYGIGRSTIDAGVNKHSKGISPSWASMKDPEDKRKRLIVYSTIPAHSKKRMPSEQELIRLYHNQEAERKKIGQLLKKGK</sequence>
<proteinExistence type="predicted"/>
<organism evidence="1 2">
    <name type="scientific">Pontibacter flavimaris</name>
    <dbReference type="NCBI Taxonomy" id="1797110"/>
    <lineage>
        <taxon>Bacteria</taxon>
        <taxon>Pseudomonadati</taxon>
        <taxon>Bacteroidota</taxon>
        <taxon>Cytophagia</taxon>
        <taxon>Cytophagales</taxon>
        <taxon>Hymenobacteraceae</taxon>
        <taxon>Pontibacter</taxon>
    </lineage>
</organism>
<accession>A0A1Q5PDL5</accession>
<evidence type="ECO:0000313" key="1">
    <source>
        <dbReference type="EMBL" id="OKL40273.1"/>
    </source>
</evidence>
<dbReference type="AlphaFoldDB" id="A0A1Q5PDL5"/>